<comment type="caution">
    <text evidence="11">The sequence shown here is derived from an EMBL/GenBank/DDBJ whole genome shotgun (WGS) entry which is preliminary data.</text>
</comment>
<evidence type="ECO:0000256" key="6">
    <source>
        <dbReference type="ARBA" id="ARBA00037281"/>
    </source>
</evidence>
<keyword evidence="3" id="KW-0328">Glycosyltransferase</keyword>
<protein>
    <recommendedName>
        <fullName evidence="9">4,4'-diaponeurosporenoate glycosyltransferase</fullName>
    </recommendedName>
</protein>
<evidence type="ECO:0000256" key="1">
    <source>
        <dbReference type="ARBA" id="ARBA00004236"/>
    </source>
</evidence>
<sequence>MIGAIDVVIPARDEEESLGECIRAVLASRKALLHLDPTPLVRCRVVVVLDACVDNSIDVAESFGDAVTVLESTAGNVGQARGIGVRHALAGFDRPDEQWICTTDADTVVPAEWLIDHLSVAQSGAYVGLGRVEPRGDTLPPEALAAWHRAHDDEAVRHVYGANLGVRADAYLRAGGFPPIRVGEDEELVRAIEGLESHGGEPAGGRIATVNGVAVTSDRLDGRTSGGFAGFLRRLVD</sequence>
<comment type="function">
    <text evidence="6">Catalyzes the glycosylation of 4,4'-diaponeurosporenoate, i.e. the esterification of glucose at the C1'' position with the carboxyl group of 4,4'-diaponeurosporenic acid, to form glycosyl-4,4'-diaponeurosporenoate. This is a step in the biosynthesis of staphyloxanthin, an orange pigment present in most staphylococci strains.</text>
</comment>
<dbReference type="Gene3D" id="3.90.550.10">
    <property type="entry name" value="Spore Coat Polysaccharide Biosynthesis Protein SpsA, Chain A"/>
    <property type="match status" value="1"/>
</dbReference>
<proteinExistence type="inferred from homology"/>
<evidence type="ECO:0000256" key="3">
    <source>
        <dbReference type="ARBA" id="ARBA00022676"/>
    </source>
</evidence>
<evidence type="ECO:0000256" key="7">
    <source>
        <dbReference type="ARBA" id="ARBA00037904"/>
    </source>
</evidence>
<evidence type="ECO:0000256" key="8">
    <source>
        <dbReference type="ARBA" id="ARBA00038120"/>
    </source>
</evidence>
<evidence type="ECO:0000256" key="5">
    <source>
        <dbReference type="ARBA" id="ARBA00023136"/>
    </source>
</evidence>
<gene>
    <name evidence="11" type="ORF">BJ984_001247</name>
</gene>
<keyword evidence="12" id="KW-1185">Reference proteome</keyword>
<dbReference type="CDD" id="cd00761">
    <property type="entry name" value="Glyco_tranf_GTA_type"/>
    <property type="match status" value="1"/>
</dbReference>
<dbReference type="Pfam" id="PF00535">
    <property type="entry name" value="Glycos_transf_2"/>
    <property type="match status" value="1"/>
</dbReference>
<dbReference type="GO" id="GO:0005886">
    <property type="term" value="C:plasma membrane"/>
    <property type="evidence" value="ECO:0007669"/>
    <property type="project" value="UniProtKB-SubCell"/>
</dbReference>
<evidence type="ECO:0000256" key="2">
    <source>
        <dbReference type="ARBA" id="ARBA00022475"/>
    </source>
</evidence>
<evidence type="ECO:0000259" key="10">
    <source>
        <dbReference type="Pfam" id="PF00535"/>
    </source>
</evidence>
<dbReference type="PANTHER" id="PTHR43646">
    <property type="entry name" value="GLYCOSYLTRANSFERASE"/>
    <property type="match status" value="1"/>
</dbReference>
<dbReference type="SUPFAM" id="SSF53448">
    <property type="entry name" value="Nucleotide-diphospho-sugar transferases"/>
    <property type="match status" value="1"/>
</dbReference>
<accession>A0A852SMQ0</accession>
<dbReference type="AlphaFoldDB" id="A0A852SMQ0"/>
<organism evidence="11 12">
    <name type="scientific">Herbiconiux flava</name>
    <dbReference type="NCBI Taxonomy" id="881268"/>
    <lineage>
        <taxon>Bacteria</taxon>
        <taxon>Bacillati</taxon>
        <taxon>Actinomycetota</taxon>
        <taxon>Actinomycetes</taxon>
        <taxon>Micrococcales</taxon>
        <taxon>Microbacteriaceae</taxon>
        <taxon>Herbiconiux</taxon>
    </lineage>
</organism>
<dbReference type="EMBL" id="JACCBM010000001">
    <property type="protein sequence ID" value="NYD70089.1"/>
    <property type="molecule type" value="Genomic_DNA"/>
</dbReference>
<comment type="pathway">
    <text evidence="7">Carotenoid biosynthesis; staphyloxanthin biosynthesis; staphyloxanthin from farnesyl diphosphate: step 4/5.</text>
</comment>
<reference evidence="11 12" key="1">
    <citation type="submission" date="2020-07" db="EMBL/GenBank/DDBJ databases">
        <title>Sequencing the genomes of 1000 actinobacteria strains.</title>
        <authorList>
            <person name="Klenk H.-P."/>
        </authorList>
    </citation>
    <scope>NUCLEOTIDE SEQUENCE [LARGE SCALE GENOMIC DNA]</scope>
    <source>
        <strain evidence="11 12">DSM 26474</strain>
    </source>
</reference>
<dbReference type="RefSeq" id="WP_179547295.1">
    <property type="nucleotide sequence ID" value="NZ_BSEW01000001.1"/>
</dbReference>
<feature type="domain" description="Glycosyltransferase 2-like" evidence="10">
    <location>
        <begin position="7"/>
        <end position="136"/>
    </location>
</feature>
<dbReference type="GO" id="GO:0016757">
    <property type="term" value="F:glycosyltransferase activity"/>
    <property type="evidence" value="ECO:0007669"/>
    <property type="project" value="UniProtKB-KW"/>
</dbReference>
<keyword evidence="2" id="KW-1003">Cell membrane</keyword>
<dbReference type="Proteomes" id="UP000549913">
    <property type="component" value="Unassembled WGS sequence"/>
</dbReference>
<dbReference type="InterPro" id="IPR029044">
    <property type="entry name" value="Nucleotide-diphossugar_trans"/>
</dbReference>
<evidence type="ECO:0000313" key="12">
    <source>
        <dbReference type="Proteomes" id="UP000549913"/>
    </source>
</evidence>
<dbReference type="PANTHER" id="PTHR43646:SF2">
    <property type="entry name" value="GLYCOSYLTRANSFERASE 2-LIKE DOMAIN-CONTAINING PROTEIN"/>
    <property type="match status" value="1"/>
</dbReference>
<name>A0A852SMQ0_9MICO</name>
<comment type="similarity">
    <text evidence="8">Belongs to the glycosyltransferase 2 family. CrtQ subfamily.</text>
</comment>
<evidence type="ECO:0000313" key="11">
    <source>
        <dbReference type="EMBL" id="NYD70089.1"/>
    </source>
</evidence>
<dbReference type="InterPro" id="IPR001173">
    <property type="entry name" value="Glyco_trans_2-like"/>
</dbReference>
<keyword evidence="5" id="KW-0472">Membrane</keyword>
<evidence type="ECO:0000256" key="4">
    <source>
        <dbReference type="ARBA" id="ARBA00022679"/>
    </source>
</evidence>
<evidence type="ECO:0000256" key="9">
    <source>
        <dbReference type="ARBA" id="ARBA00040345"/>
    </source>
</evidence>
<comment type="subcellular location">
    <subcellularLocation>
        <location evidence="1">Cell membrane</location>
    </subcellularLocation>
</comment>
<keyword evidence="4 11" id="KW-0808">Transferase</keyword>